<dbReference type="PROSITE" id="PS50283">
    <property type="entry name" value="NA_SOLUT_SYMP_3"/>
    <property type="match status" value="1"/>
</dbReference>
<gene>
    <name evidence="13" type="ORF">LX73_1798</name>
</gene>
<evidence type="ECO:0000256" key="6">
    <source>
        <dbReference type="ARBA" id="ARBA00022989"/>
    </source>
</evidence>
<comment type="similarity">
    <text evidence="2 11">Belongs to the sodium:solute symporter (SSF) (TC 2.A.21) family.</text>
</comment>
<dbReference type="InterPro" id="IPR001734">
    <property type="entry name" value="Na/solute_symporter"/>
</dbReference>
<evidence type="ECO:0000256" key="7">
    <source>
        <dbReference type="ARBA" id="ARBA00023053"/>
    </source>
</evidence>
<dbReference type="Pfam" id="PF00474">
    <property type="entry name" value="SSF"/>
    <property type="match status" value="1"/>
</dbReference>
<dbReference type="PANTHER" id="PTHR42985:SF47">
    <property type="entry name" value="INTEGRAL MEMBRANE TRANSPORT PROTEIN"/>
    <property type="match status" value="1"/>
</dbReference>
<evidence type="ECO:0000256" key="9">
    <source>
        <dbReference type="ARBA" id="ARBA00023136"/>
    </source>
</evidence>
<evidence type="ECO:0000313" key="13">
    <source>
        <dbReference type="EMBL" id="TYP94074.1"/>
    </source>
</evidence>
<proteinExistence type="inferred from homology"/>
<evidence type="ECO:0000313" key="14">
    <source>
        <dbReference type="Proteomes" id="UP000324595"/>
    </source>
</evidence>
<feature type="transmembrane region" description="Helical" evidence="12">
    <location>
        <begin position="47"/>
        <end position="69"/>
    </location>
</feature>
<dbReference type="InterPro" id="IPR051163">
    <property type="entry name" value="Sodium:Solute_Symporter_SSF"/>
</dbReference>
<dbReference type="Proteomes" id="UP000324595">
    <property type="component" value="Unassembled WGS sequence"/>
</dbReference>
<organism evidence="13 14">
    <name type="scientific">Fodinibius salinus</name>
    <dbReference type="NCBI Taxonomy" id="860790"/>
    <lineage>
        <taxon>Bacteria</taxon>
        <taxon>Pseudomonadati</taxon>
        <taxon>Balneolota</taxon>
        <taxon>Balneolia</taxon>
        <taxon>Balneolales</taxon>
        <taxon>Balneolaceae</taxon>
        <taxon>Fodinibius</taxon>
    </lineage>
</organism>
<dbReference type="GO" id="GO:0015293">
    <property type="term" value="F:symporter activity"/>
    <property type="evidence" value="ECO:0007669"/>
    <property type="project" value="TreeGrafter"/>
</dbReference>
<evidence type="ECO:0000256" key="4">
    <source>
        <dbReference type="ARBA" id="ARBA00022475"/>
    </source>
</evidence>
<keyword evidence="4" id="KW-1003">Cell membrane</keyword>
<feature type="transmembrane region" description="Helical" evidence="12">
    <location>
        <begin position="486"/>
        <end position="508"/>
    </location>
</feature>
<reference evidence="13 14" key="1">
    <citation type="submission" date="2019-07" db="EMBL/GenBank/DDBJ databases">
        <title>Genomic Encyclopedia of Archaeal and Bacterial Type Strains, Phase II (KMG-II): from individual species to whole genera.</title>
        <authorList>
            <person name="Goeker M."/>
        </authorList>
    </citation>
    <scope>NUCLEOTIDE SEQUENCE [LARGE SCALE GENOMIC DNA]</scope>
    <source>
        <strain evidence="13 14">DSM 21935</strain>
    </source>
</reference>
<dbReference type="GO" id="GO:0006814">
    <property type="term" value="P:sodium ion transport"/>
    <property type="evidence" value="ECO:0007669"/>
    <property type="project" value="UniProtKB-KW"/>
</dbReference>
<dbReference type="EMBL" id="VNHY01000002">
    <property type="protein sequence ID" value="TYP94074.1"/>
    <property type="molecule type" value="Genomic_DNA"/>
</dbReference>
<evidence type="ECO:0000256" key="12">
    <source>
        <dbReference type="SAM" id="Phobius"/>
    </source>
</evidence>
<dbReference type="OrthoDB" id="9803597at2"/>
<keyword evidence="9 12" id="KW-0472">Membrane</keyword>
<keyword evidence="10" id="KW-0739">Sodium transport</keyword>
<name>A0A5D3YJQ2_9BACT</name>
<evidence type="ECO:0000256" key="2">
    <source>
        <dbReference type="ARBA" id="ARBA00006434"/>
    </source>
</evidence>
<keyword evidence="14" id="KW-1185">Reference proteome</keyword>
<keyword evidence="6 12" id="KW-1133">Transmembrane helix</keyword>
<feature type="transmembrane region" description="Helical" evidence="12">
    <location>
        <begin position="425"/>
        <end position="443"/>
    </location>
</feature>
<keyword evidence="7" id="KW-0915">Sodium</keyword>
<evidence type="ECO:0000256" key="8">
    <source>
        <dbReference type="ARBA" id="ARBA00023065"/>
    </source>
</evidence>
<dbReference type="RefSeq" id="WP_148899101.1">
    <property type="nucleotide sequence ID" value="NZ_VNHY01000002.1"/>
</dbReference>
<keyword evidence="5 12" id="KW-0812">Transmembrane</keyword>
<comment type="subcellular location">
    <subcellularLocation>
        <location evidence="1">Cell membrane</location>
        <topology evidence="1">Multi-pass membrane protein</topology>
    </subcellularLocation>
</comment>
<evidence type="ECO:0000256" key="10">
    <source>
        <dbReference type="ARBA" id="ARBA00023201"/>
    </source>
</evidence>
<dbReference type="AlphaFoldDB" id="A0A5D3YJQ2"/>
<feature type="transmembrane region" description="Helical" evidence="12">
    <location>
        <begin position="287"/>
        <end position="313"/>
    </location>
</feature>
<dbReference type="CDD" id="cd11493">
    <property type="entry name" value="SLC5sbd_NIS-like_u1"/>
    <property type="match status" value="1"/>
</dbReference>
<dbReference type="InterPro" id="IPR038377">
    <property type="entry name" value="Na/Glc_symporter_sf"/>
</dbReference>
<evidence type="ECO:0000256" key="11">
    <source>
        <dbReference type="RuleBase" id="RU362091"/>
    </source>
</evidence>
<keyword evidence="8" id="KW-0406">Ion transport</keyword>
<feature type="transmembrane region" description="Helical" evidence="12">
    <location>
        <begin position="455"/>
        <end position="474"/>
    </location>
</feature>
<keyword evidence="3" id="KW-0813">Transport</keyword>
<evidence type="ECO:0000256" key="1">
    <source>
        <dbReference type="ARBA" id="ARBA00004651"/>
    </source>
</evidence>
<evidence type="ECO:0000256" key="5">
    <source>
        <dbReference type="ARBA" id="ARBA00022692"/>
    </source>
</evidence>
<dbReference type="PANTHER" id="PTHR42985">
    <property type="entry name" value="SODIUM-COUPLED MONOCARBOXYLATE TRANSPORTER"/>
    <property type="match status" value="1"/>
</dbReference>
<dbReference type="Gene3D" id="1.20.1730.10">
    <property type="entry name" value="Sodium/glucose cotransporter"/>
    <property type="match status" value="1"/>
</dbReference>
<feature type="transmembrane region" description="Helical" evidence="12">
    <location>
        <begin position="248"/>
        <end position="266"/>
    </location>
</feature>
<feature type="transmembrane region" description="Helical" evidence="12">
    <location>
        <begin position="393"/>
        <end position="413"/>
    </location>
</feature>
<evidence type="ECO:0000256" key="3">
    <source>
        <dbReference type="ARBA" id="ARBA00022448"/>
    </source>
</evidence>
<accession>A0A5D3YJQ2</accession>
<feature type="transmembrane region" description="Helical" evidence="12">
    <location>
        <begin position="6"/>
        <end position="26"/>
    </location>
</feature>
<comment type="caution">
    <text evidence="13">The sequence shown here is derived from an EMBL/GenBank/DDBJ whole genome shotgun (WGS) entry which is preliminary data.</text>
</comment>
<dbReference type="GO" id="GO:0005886">
    <property type="term" value="C:plasma membrane"/>
    <property type="evidence" value="ECO:0007669"/>
    <property type="project" value="UniProtKB-SubCell"/>
</dbReference>
<feature type="transmembrane region" description="Helical" evidence="12">
    <location>
        <begin position="333"/>
        <end position="354"/>
    </location>
</feature>
<protein>
    <submittedName>
        <fullName evidence="13">Transporter, SSS family</fullName>
    </submittedName>
</protein>
<sequence>MEFSVVDYIVIVLYLVGVAGLGIYAAGRQSSTDDYFMGGNDLPWWAVMFSVVATETSTLTFISIPAVAYGGNLTFLQITLGYIVGRIIVSKLFLPAYVNGNLSTAYQFLAQRFGGSMRNAASTVFMITRLLADGVRLFATAIPLAIILRLGGAFTGWGNLELYLLAIAVISIITLIYTLIGGIKAVVWMDVMQMGVYVGGAALAIAIIVIDLPNGLSGAMQMASEADKLHIFDFGFDLSFTDFIAQPYTFFTALIGGAVFSIASHGTDQLIVQRLLTTRNVKDSQRALVWSGVVVALQFGLFLFIGLLLYAFYDTQTAAQLGLANNDEIFAKFIVEQLPVGLSGLVIASLFAAAMSSLSSSLNSLASSTTLDLYKPYFGGGGTKAEELKISRIITVIWAFILTGSAFFFAYLQLQEGEQPAVVELGLGIASYTYGGLLGVFLLGRLFEGPNKTDAMISFFVGLAALLYMVKGPIQNLLPGEPLAIAWPLYTVVGSIIVIVVGNISRWIRNSNQ</sequence>
<feature type="transmembrane region" description="Helical" evidence="12">
    <location>
        <begin position="135"/>
        <end position="157"/>
    </location>
</feature>
<feature type="transmembrane region" description="Helical" evidence="12">
    <location>
        <begin position="194"/>
        <end position="212"/>
    </location>
</feature>
<feature type="transmembrane region" description="Helical" evidence="12">
    <location>
        <begin position="163"/>
        <end position="187"/>
    </location>
</feature>